<accession>A0A699GQ23</accession>
<dbReference type="Gene3D" id="3.10.10.10">
    <property type="entry name" value="HIV Type 1 Reverse Transcriptase, subunit A, domain 1"/>
    <property type="match status" value="1"/>
</dbReference>
<dbReference type="InterPro" id="IPR043502">
    <property type="entry name" value="DNA/RNA_pol_sf"/>
</dbReference>
<sequence>LPSPRQVEFRIDLVPGAAPVARAPYRLAPSEMKELEKQLHELSEKGFIRPRSSPWGAPVLFVKKKEGSFCMCIDYRELNKLTVKNRYPLPRIDDLFDQLQGSSIYLKIDLRTGYHQLRIREEDIPITAFRTQYGQYELPFDLTNAPAVFMDLMNRVCKPYLDKHVMDSEGVHVDPAKIEAIKNWATPTTPTEVRQFLGLADYYRRFIKGFSLISKPLTKLTQKNKKYEWGMEAEEAFQTLKKKLCCAHILALPEGSEDSVRSRIELLSDYDCEIHYHPGKANVVVNALSRKEWEPIRVRALVMTVHPSLHEQIHNAQSEEMKKKNVRAENLGRLIKQIFEIHPDGTRYHDKRIWLPKFGGLRDLIMHDSYKSKGVKLNHHLLNPKRRKNQGGYKGRKLRRVESFEDKESLGDQEDASKQGRMIDNIDQDVEITLVDETQEKMNEEEMFGVNDLDGDEVIIDAIASEEVEQSIKVTAGENVEQSTKDAKKEVSTIDPVTTTEDVEVTTAATTLQISKDEFTQAQTLIEIKAAKPKAIGVIVQYQKLKRFLEIVPEDDDDVTIEATPLSFKSPTIVDYKIYKEGKKYISKSSGRWKFSKLSNFWKDVKELQQRRLGSSVEYCQGKI</sequence>
<evidence type="ECO:0000259" key="1">
    <source>
        <dbReference type="Pfam" id="PF00078"/>
    </source>
</evidence>
<dbReference type="SUPFAM" id="SSF56672">
    <property type="entry name" value="DNA/RNA polymerases"/>
    <property type="match status" value="1"/>
</dbReference>
<comment type="caution">
    <text evidence="2">The sequence shown here is derived from an EMBL/GenBank/DDBJ whole genome shotgun (WGS) entry which is preliminary data.</text>
</comment>
<dbReference type="CDD" id="cd01647">
    <property type="entry name" value="RT_LTR"/>
    <property type="match status" value="1"/>
</dbReference>
<gene>
    <name evidence="2" type="ORF">Tci_140125</name>
</gene>
<dbReference type="GO" id="GO:0003964">
    <property type="term" value="F:RNA-directed DNA polymerase activity"/>
    <property type="evidence" value="ECO:0007669"/>
    <property type="project" value="UniProtKB-KW"/>
</dbReference>
<dbReference type="AlphaFoldDB" id="A0A699GQ23"/>
<keyword evidence="2" id="KW-0695">RNA-directed DNA polymerase</keyword>
<dbReference type="EMBL" id="BKCJ010030868">
    <property type="protein sequence ID" value="GEV68148.1"/>
    <property type="molecule type" value="Genomic_DNA"/>
</dbReference>
<dbReference type="InterPro" id="IPR053134">
    <property type="entry name" value="RNA-dir_DNA_polymerase"/>
</dbReference>
<keyword evidence="2" id="KW-0808">Transferase</keyword>
<proteinExistence type="predicted"/>
<evidence type="ECO:0000313" key="2">
    <source>
        <dbReference type="EMBL" id="GEV68148.1"/>
    </source>
</evidence>
<protein>
    <submittedName>
        <fullName evidence="2">Putative reverse transcriptase domain-containing protein</fullName>
    </submittedName>
</protein>
<dbReference type="InterPro" id="IPR000477">
    <property type="entry name" value="RT_dom"/>
</dbReference>
<dbReference type="Gene3D" id="3.30.70.270">
    <property type="match status" value="2"/>
</dbReference>
<feature type="non-terminal residue" evidence="2">
    <location>
        <position position="1"/>
    </location>
</feature>
<feature type="domain" description="Reverse transcriptase" evidence="1">
    <location>
        <begin position="62"/>
        <end position="164"/>
    </location>
</feature>
<keyword evidence="2" id="KW-0548">Nucleotidyltransferase</keyword>
<dbReference type="FunFam" id="3.30.70.270:FF:000020">
    <property type="entry name" value="Transposon Tf2-6 polyprotein-like Protein"/>
    <property type="match status" value="1"/>
</dbReference>
<dbReference type="PANTHER" id="PTHR24559">
    <property type="entry name" value="TRANSPOSON TY3-I GAG-POL POLYPROTEIN"/>
    <property type="match status" value="1"/>
</dbReference>
<name>A0A699GQ23_TANCI</name>
<dbReference type="Pfam" id="PF00078">
    <property type="entry name" value="RVT_1"/>
    <property type="match status" value="1"/>
</dbReference>
<dbReference type="PANTHER" id="PTHR24559:SF444">
    <property type="entry name" value="REVERSE TRANSCRIPTASE DOMAIN-CONTAINING PROTEIN"/>
    <property type="match status" value="1"/>
</dbReference>
<dbReference type="InterPro" id="IPR043128">
    <property type="entry name" value="Rev_trsase/Diguanyl_cyclase"/>
</dbReference>
<organism evidence="2">
    <name type="scientific">Tanacetum cinerariifolium</name>
    <name type="common">Dalmatian daisy</name>
    <name type="synonym">Chrysanthemum cinerariifolium</name>
    <dbReference type="NCBI Taxonomy" id="118510"/>
    <lineage>
        <taxon>Eukaryota</taxon>
        <taxon>Viridiplantae</taxon>
        <taxon>Streptophyta</taxon>
        <taxon>Embryophyta</taxon>
        <taxon>Tracheophyta</taxon>
        <taxon>Spermatophyta</taxon>
        <taxon>Magnoliopsida</taxon>
        <taxon>eudicotyledons</taxon>
        <taxon>Gunneridae</taxon>
        <taxon>Pentapetalae</taxon>
        <taxon>asterids</taxon>
        <taxon>campanulids</taxon>
        <taxon>Asterales</taxon>
        <taxon>Asteraceae</taxon>
        <taxon>Asteroideae</taxon>
        <taxon>Anthemideae</taxon>
        <taxon>Anthemidinae</taxon>
        <taxon>Tanacetum</taxon>
    </lineage>
</organism>
<reference evidence="2" key="1">
    <citation type="journal article" date="2019" name="Sci. Rep.">
        <title>Draft genome of Tanacetum cinerariifolium, the natural source of mosquito coil.</title>
        <authorList>
            <person name="Yamashiro T."/>
            <person name="Shiraishi A."/>
            <person name="Satake H."/>
            <person name="Nakayama K."/>
        </authorList>
    </citation>
    <scope>NUCLEOTIDE SEQUENCE</scope>
</reference>